<dbReference type="InterPro" id="IPR037175">
    <property type="entry name" value="KFase_sf"/>
</dbReference>
<evidence type="ECO:0000313" key="3">
    <source>
        <dbReference type="Proteomes" id="UP000800092"/>
    </source>
</evidence>
<dbReference type="Gene3D" id="3.50.30.50">
    <property type="entry name" value="Putative cyclase"/>
    <property type="match status" value="1"/>
</dbReference>
<evidence type="ECO:0008006" key="4">
    <source>
        <dbReference type="Google" id="ProtNLM"/>
    </source>
</evidence>
<keyword evidence="3" id="KW-1185">Reference proteome</keyword>
<organism evidence="2 3">
    <name type="scientific">Viridothelium virens</name>
    <name type="common">Speckled blister lichen</name>
    <name type="synonym">Trypethelium virens</name>
    <dbReference type="NCBI Taxonomy" id="1048519"/>
    <lineage>
        <taxon>Eukaryota</taxon>
        <taxon>Fungi</taxon>
        <taxon>Dikarya</taxon>
        <taxon>Ascomycota</taxon>
        <taxon>Pezizomycotina</taxon>
        <taxon>Dothideomycetes</taxon>
        <taxon>Dothideomycetes incertae sedis</taxon>
        <taxon>Trypetheliales</taxon>
        <taxon>Trypetheliaceae</taxon>
        <taxon>Viridothelium</taxon>
    </lineage>
</organism>
<dbReference type="PANTHER" id="PTHR34861:SF10">
    <property type="entry name" value="CYCLASE"/>
    <property type="match status" value="1"/>
</dbReference>
<accession>A0A6A6GUT5</accession>
<dbReference type="Proteomes" id="UP000800092">
    <property type="component" value="Unassembled WGS sequence"/>
</dbReference>
<dbReference type="AlphaFoldDB" id="A0A6A6GUT5"/>
<reference evidence="2" key="1">
    <citation type="journal article" date="2020" name="Stud. Mycol.">
        <title>101 Dothideomycetes genomes: a test case for predicting lifestyles and emergence of pathogens.</title>
        <authorList>
            <person name="Haridas S."/>
            <person name="Albert R."/>
            <person name="Binder M."/>
            <person name="Bloem J."/>
            <person name="Labutti K."/>
            <person name="Salamov A."/>
            <person name="Andreopoulos B."/>
            <person name="Baker S."/>
            <person name="Barry K."/>
            <person name="Bills G."/>
            <person name="Bluhm B."/>
            <person name="Cannon C."/>
            <person name="Castanera R."/>
            <person name="Culley D."/>
            <person name="Daum C."/>
            <person name="Ezra D."/>
            <person name="Gonzalez J."/>
            <person name="Henrissat B."/>
            <person name="Kuo A."/>
            <person name="Liang C."/>
            <person name="Lipzen A."/>
            <person name="Lutzoni F."/>
            <person name="Magnuson J."/>
            <person name="Mondo S."/>
            <person name="Nolan M."/>
            <person name="Ohm R."/>
            <person name="Pangilinan J."/>
            <person name="Park H.-J."/>
            <person name="Ramirez L."/>
            <person name="Alfaro M."/>
            <person name="Sun H."/>
            <person name="Tritt A."/>
            <person name="Yoshinaga Y."/>
            <person name="Zwiers L.-H."/>
            <person name="Turgeon B."/>
            <person name="Goodwin S."/>
            <person name="Spatafora J."/>
            <person name="Crous P."/>
            <person name="Grigoriev I."/>
        </authorList>
    </citation>
    <scope>NUCLEOTIDE SEQUENCE</scope>
    <source>
        <strain evidence="2">Tuck. ex Michener</strain>
    </source>
</reference>
<comment type="similarity">
    <text evidence="1">Belongs to the Cyclase 1 superfamily.</text>
</comment>
<protein>
    <recommendedName>
        <fullName evidence="4">Cyclase</fullName>
    </recommendedName>
</protein>
<dbReference type="Pfam" id="PF04199">
    <property type="entry name" value="Cyclase"/>
    <property type="match status" value="1"/>
</dbReference>
<dbReference type="OrthoDB" id="5396at2759"/>
<dbReference type="SUPFAM" id="SSF102198">
    <property type="entry name" value="Putative cyclase"/>
    <property type="match status" value="1"/>
</dbReference>
<evidence type="ECO:0000313" key="2">
    <source>
        <dbReference type="EMBL" id="KAF2229389.1"/>
    </source>
</evidence>
<name>A0A6A6GUT5_VIRVR</name>
<dbReference type="GO" id="GO:0019441">
    <property type="term" value="P:L-tryptophan catabolic process to kynurenine"/>
    <property type="evidence" value="ECO:0007669"/>
    <property type="project" value="InterPro"/>
</dbReference>
<dbReference type="GO" id="GO:0004061">
    <property type="term" value="F:arylformamidase activity"/>
    <property type="evidence" value="ECO:0007669"/>
    <property type="project" value="InterPro"/>
</dbReference>
<evidence type="ECO:0000256" key="1">
    <source>
        <dbReference type="ARBA" id="ARBA00007865"/>
    </source>
</evidence>
<dbReference type="InterPro" id="IPR007325">
    <property type="entry name" value="KFase/CYL"/>
</dbReference>
<dbReference type="EMBL" id="ML991865">
    <property type="protein sequence ID" value="KAF2229389.1"/>
    <property type="molecule type" value="Genomic_DNA"/>
</dbReference>
<proteinExistence type="inferred from homology"/>
<gene>
    <name evidence="2" type="ORF">EV356DRAFT_455914</name>
</gene>
<sequence length="365" mass="41363">MTDPKNTTNQRLTQIRDLLTMNKTATTLPWDPDSTRFPNRKELPQIPGAPDGAAWVWGDDDYIGRLNLLTPSRVAAAAKEVRTGEIVPVNLPLTHPNQPAFNRESFQHEIKPLAENIAYDDIYHMNTQSGTQWDGFRHFAHMSTQSFYNNTKGADILGPKANAKCSIHHWAEHGIVGRGILLDYRGYATKKGIAYDPYDYYPISYEELYHCGKDQGIDIRPQSQGGDIKIGDMLLVRTGWTEQYWAKSPEERDRLGLRKHVLGKEDGQRYAGLSQEERVLDWLHDCYFAAVASDAPTFEAWPSHESWMLHEYILALWGMPLGEMLDLEGLARKCRERGRWFFFFTSAPANVPGGVASHVNGTAIL</sequence>
<dbReference type="PANTHER" id="PTHR34861">
    <property type="match status" value="1"/>
</dbReference>